<name>V6JG70_STRRC</name>
<dbReference type="Proteomes" id="UP000017984">
    <property type="component" value="Chromosome"/>
</dbReference>
<evidence type="ECO:0000313" key="2">
    <source>
        <dbReference type="Proteomes" id="UP000017984"/>
    </source>
</evidence>
<gene>
    <name evidence="1" type="ORF">M878_44100</name>
</gene>
<comment type="caution">
    <text evidence="1">The sequence shown here is derived from an EMBL/GenBank/DDBJ whole genome shotgun (WGS) entry which is preliminary data.</text>
</comment>
<organism evidence="1 2">
    <name type="scientific">Streptomyces roseochromogenus subsp. oscitans DS 12.976</name>
    <dbReference type="NCBI Taxonomy" id="1352936"/>
    <lineage>
        <taxon>Bacteria</taxon>
        <taxon>Bacillati</taxon>
        <taxon>Actinomycetota</taxon>
        <taxon>Actinomycetes</taxon>
        <taxon>Kitasatosporales</taxon>
        <taxon>Streptomycetaceae</taxon>
        <taxon>Streptomyces</taxon>
    </lineage>
</organism>
<accession>V6JG70</accession>
<sequence>MGDGGHGPFVGWQVGSDGCGQWGDGGSGWWWRASAALLRVRSGIGVGCLAGFQGDGIGGESTGLQGRGKTDDEVFVRQMGLDRRTSIRVRVSSRSPWALTAAPHQASCIKVNRLAAPA</sequence>
<dbReference type="HOGENOM" id="CLU_2071881_0_0_11"/>
<dbReference type="STRING" id="1352936.M878_44100"/>
<protein>
    <submittedName>
        <fullName evidence="1">Uncharacterized protein</fullName>
    </submittedName>
</protein>
<dbReference type="AlphaFoldDB" id="V6JG70"/>
<reference evidence="1 2" key="1">
    <citation type="journal article" date="2014" name="Genome Announc.">
        <title>Draft Genome Sequence of Streptomyces roseochromogenes subsp. oscitans DS 12.976, Producer of the Aminocoumarin Antibiotic Clorobiocin.</title>
        <authorList>
            <person name="Ruckert C."/>
            <person name="Kalinowski J."/>
            <person name="Heide L."/>
            <person name="Apel A.K."/>
        </authorList>
    </citation>
    <scope>NUCLEOTIDE SEQUENCE [LARGE SCALE GENOMIC DNA]</scope>
    <source>
        <strain evidence="1 2">DS 12.976</strain>
    </source>
</reference>
<dbReference type="EMBL" id="AWQX01000386">
    <property type="protein sequence ID" value="EST18902.1"/>
    <property type="molecule type" value="Genomic_DNA"/>
</dbReference>
<proteinExistence type="predicted"/>
<evidence type="ECO:0000313" key="1">
    <source>
        <dbReference type="EMBL" id="EST18902.1"/>
    </source>
</evidence>
<keyword evidence="2" id="KW-1185">Reference proteome</keyword>